<evidence type="ECO:0000313" key="2">
    <source>
        <dbReference type="EMBL" id="CAK7915093.1"/>
    </source>
</evidence>
<dbReference type="AlphaFoldDB" id="A0AAV1TFE0"/>
<proteinExistence type="predicted"/>
<evidence type="ECO:0000313" key="3">
    <source>
        <dbReference type="Proteomes" id="UP001162060"/>
    </source>
</evidence>
<sequence length="71" mass="8253">MTTQACPEQCANDPDWKSQVRRMTHSLHVEPTKDEERKSEEQHDTPTSSAFLACECKRRRSNGRFFQAVDI</sequence>
<accession>A0AAV1TFE0</accession>
<gene>
    <name evidence="2" type="ORF">PM001_LOCUS5103</name>
</gene>
<evidence type="ECO:0000256" key="1">
    <source>
        <dbReference type="SAM" id="MobiDB-lite"/>
    </source>
</evidence>
<name>A0AAV1TFE0_9STRA</name>
<organism evidence="2 3">
    <name type="scientific">Peronospora matthiolae</name>
    <dbReference type="NCBI Taxonomy" id="2874970"/>
    <lineage>
        <taxon>Eukaryota</taxon>
        <taxon>Sar</taxon>
        <taxon>Stramenopiles</taxon>
        <taxon>Oomycota</taxon>
        <taxon>Peronosporomycetes</taxon>
        <taxon>Peronosporales</taxon>
        <taxon>Peronosporaceae</taxon>
        <taxon>Peronospora</taxon>
    </lineage>
</organism>
<protein>
    <submittedName>
        <fullName evidence="2">Uncharacterized protein</fullName>
    </submittedName>
</protein>
<reference evidence="2" key="1">
    <citation type="submission" date="2024-01" db="EMBL/GenBank/DDBJ databases">
        <authorList>
            <person name="Webb A."/>
        </authorList>
    </citation>
    <scope>NUCLEOTIDE SEQUENCE</scope>
    <source>
        <strain evidence="2">Pm1</strain>
    </source>
</reference>
<feature type="compositionally biased region" description="Basic and acidic residues" evidence="1">
    <location>
        <begin position="27"/>
        <end position="44"/>
    </location>
</feature>
<feature type="region of interest" description="Disordered" evidence="1">
    <location>
        <begin position="27"/>
        <end position="46"/>
    </location>
</feature>
<dbReference type="Proteomes" id="UP001162060">
    <property type="component" value="Unassembled WGS sequence"/>
</dbReference>
<dbReference type="EMBL" id="CAKLBY020000042">
    <property type="protein sequence ID" value="CAK7915093.1"/>
    <property type="molecule type" value="Genomic_DNA"/>
</dbReference>
<comment type="caution">
    <text evidence="2">The sequence shown here is derived from an EMBL/GenBank/DDBJ whole genome shotgun (WGS) entry which is preliminary data.</text>
</comment>